<keyword evidence="4" id="KW-0698">rRNA processing</keyword>
<comment type="function">
    <text evidence="11">ATP-dependent RNA helicase required for 60S ribosomal subunit synthesis. Involved in efficient pre-rRNA processing, predominantly at site A3, which is necessary for the normal formation of 25S and 5.8S rRNAs.</text>
</comment>
<dbReference type="GO" id="GO:0005524">
    <property type="term" value="F:ATP binding"/>
    <property type="evidence" value="ECO:0007669"/>
    <property type="project" value="InterPro"/>
</dbReference>
<dbReference type="CDD" id="cd00268">
    <property type="entry name" value="DEADc"/>
    <property type="match status" value="1"/>
</dbReference>
<dbReference type="PROSITE" id="PS00039">
    <property type="entry name" value="DEAD_ATP_HELICASE"/>
    <property type="match status" value="1"/>
</dbReference>
<organism evidence="14 15">
    <name type="scientific">Aegilops tauschii subsp. strangulata</name>
    <name type="common">Goatgrass</name>
    <dbReference type="NCBI Taxonomy" id="200361"/>
    <lineage>
        <taxon>Eukaryota</taxon>
        <taxon>Viridiplantae</taxon>
        <taxon>Streptophyta</taxon>
        <taxon>Embryophyta</taxon>
        <taxon>Tracheophyta</taxon>
        <taxon>Spermatophyta</taxon>
        <taxon>Magnoliopsida</taxon>
        <taxon>Liliopsida</taxon>
        <taxon>Poales</taxon>
        <taxon>Poaceae</taxon>
        <taxon>BOP clade</taxon>
        <taxon>Pooideae</taxon>
        <taxon>Triticodae</taxon>
        <taxon>Triticeae</taxon>
        <taxon>Triticinae</taxon>
        <taxon>Aegilops</taxon>
    </lineage>
</organism>
<dbReference type="PANTHER" id="PTHR47958">
    <property type="entry name" value="ATP-DEPENDENT RNA HELICASE DBP3"/>
    <property type="match status" value="1"/>
</dbReference>
<accession>A0A453K6M9</accession>
<dbReference type="SMART" id="SM00487">
    <property type="entry name" value="DEXDc"/>
    <property type="match status" value="1"/>
</dbReference>
<dbReference type="GO" id="GO:0004386">
    <property type="term" value="F:helicase activity"/>
    <property type="evidence" value="ECO:0007669"/>
    <property type="project" value="UniProtKB-KW"/>
</dbReference>
<dbReference type="InterPro" id="IPR000629">
    <property type="entry name" value="RNA-helicase_DEAD-box_CS"/>
</dbReference>
<keyword evidence="10" id="KW-0539">Nucleus</keyword>
<evidence type="ECO:0000256" key="4">
    <source>
        <dbReference type="ARBA" id="ARBA00022552"/>
    </source>
</evidence>
<keyword evidence="8" id="KW-0067">ATP-binding</keyword>
<evidence type="ECO:0000256" key="11">
    <source>
        <dbReference type="ARBA" id="ARBA00037449"/>
    </source>
</evidence>
<dbReference type="Gramene" id="AET5Gv20318700.6">
    <property type="protein sequence ID" value="AET5Gv20318700.6"/>
    <property type="gene ID" value="AET5Gv20318700"/>
</dbReference>
<keyword evidence="12" id="KW-1133">Transmembrane helix</keyword>
<dbReference type="GO" id="GO:0003723">
    <property type="term" value="F:RNA binding"/>
    <property type="evidence" value="ECO:0007669"/>
    <property type="project" value="UniProtKB-KW"/>
</dbReference>
<evidence type="ECO:0000256" key="1">
    <source>
        <dbReference type="ARBA" id="ARBA00004604"/>
    </source>
</evidence>
<dbReference type="EnsemblPlants" id="AET5Gv20318700.6">
    <property type="protein sequence ID" value="AET5Gv20318700.6"/>
    <property type="gene ID" value="AET5Gv20318700"/>
</dbReference>
<proteinExistence type="inferred from homology"/>
<reference evidence="14" key="3">
    <citation type="journal article" date="2017" name="Nature">
        <title>Genome sequence of the progenitor of the wheat D genome Aegilops tauschii.</title>
        <authorList>
            <person name="Luo M.C."/>
            <person name="Gu Y.Q."/>
            <person name="Puiu D."/>
            <person name="Wang H."/>
            <person name="Twardziok S.O."/>
            <person name="Deal K.R."/>
            <person name="Huo N."/>
            <person name="Zhu T."/>
            <person name="Wang L."/>
            <person name="Wang Y."/>
            <person name="McGuire P.E."/>
            <person name="Liu S."/>
            <person name="Long H."/>
            <person name="Ramasamy R.K."/>
            <person name="Rodriguez J.C."/>
            <person name="Van S.L."/>
            <person name="Yuan L."/>
            <person name="Wang Z."/>
            <person name="Xia Z."/>
            <person name="Xiao L."/>
            <person name="Anderson O.D."/>
            <person name="Ouyang S."/>
            <person name="Liang Y."/>
            <person name="Zimin A.V."/>
            <person name="Pertea G."/>
            <person name="Qi P."/>
            <person name="Bennetzen J.L."/>
            <person name="Dai X."/>
            <person name="Dawson M.W."/>
            <person name="Muller H.G."/>
            <person name="Kugler K."/>
            <person name="Rivarola-Duarte L."/>
            <person name="Spannagl M."/>
            <person name="Mayer K.F.X."/>
            <person name="Lu F.H."/>
            <person name="Bevan M.W."/>
            <person name="Leroy P."/>
            <person name="Li P."/>
            <person name="You F.M."/>
            <person name="Sun Q."/>
            <person name="Liu Z."/>
            <person name="Lyons E."/>
            <person name="Wicker T."/>
            <person name="Salzberg S.L."/>
            <person name="Devos K.M."/>
            <person name="Dvorak J."/>
        </authorList>
    </citation>
    <scope>NUCLEOTIDE SEQUENCE [LARGE SCALE GENOMIC DNA]</scope>
    <source>
        <strain evidence="14">cv. AL8/78</strain>
    </source>
</reference>
<dbReference type="Gene3D" id="3.40.50.300">
    <property type="entry name" value="P-loop containing nucleotide triphosphate hydrolases"/>
    <property type="match status" value="1"/>
</dbReference>
<dbReference type="GO" id="GO:0016787">
    <property type="term" value="F:hydrolase activity"/>
    <property type="evidence" value="ECO:0007669"/>
    <property type="project" value="UniProtKB-KW"/>
</dbReference>
<keyword evidence="3" id="KW-0690">Ribosome biogenesis</keyword>
<name>A0A453K6M9_AEGTS</name>
<evidence type="ECO:0000256" key="6">
    <source>
        <dbReference type="ARBA" id="ARBA00022801"/>
    </source>
</evidence>
<comment type="similarity">
    <text evidence="2">Belongs to the DEAD box helicase family. DDX5/DBP2 subfamily.</text>
</comment>
<evidence type="ECO:0000256" key="10">
    <source>
        <dbReference type="ARBA" id="ARBA00023242"/>
    </source>
</evidence>
<evidence type="ECO:0000256" key="2">
    <source>
        <dbReference type="ARBA" id="ARBA00009334"/>
    </source>
</evidence>
<feature type="transmembrane region" description="Helical" evidence="12">
    <location>
        <begin position="20"/>
        <end position="41"/>
    </location>
</feature>
<dbReference type="InterPro" id="IPR011545">
    <property type="entry name" value="DEAD/DEAH_box_helicase_dom"/>
</dbReference>
<keyword evidence="12" id="KW-0472">Membrane</keyword>
<evidence type="ECO:0000256" key="5">
    <source>
        <dbReference type="ARBA" id="ARBA00022741"/>
    </source>
</evidence>
<reference evidence="15" key="1">
    <citation type="journal article" date="2014" name="Science">
        <title>Ancient hybridizations among the ancestral genomes of bread wheat.</title>
        <authorList>
            <consortium name="International Wheat Genome Sequencing Consortium,"/>
            <person name="Marcussen T."/>
            <person name="Sandve S.R."/>
            <person name="Heier L."/>
            <person name="Spannagl M."/>
            <person name="Pfeifer M."/>
            <person name="Jakobsen K.S."/>
            <person name="Wulff B.B."/>
            <person name="Steuernagel B."/>
            <person name="Mayer K.F."/>
            <person name="Olsen O.A."/>
        </authorList>
    </citation>
    <scope>NUCLEOTIDE SEQUENCE [LARGE SCALE GENOMIC DNA]</scope>
    <source>
        <strain evidence="15">cv. AL8/78</strain>
    </source>
</reference>
<reference evidence="14" key="4">
    <citation type="submission" date="2019-03" db="UniProtKB">
        <authorList>
            <consortium name="EnsemblPlants"/>
        </authorList>
    </citation>
    <scope>IDENTIFICATION</scope>
</reference>
<keyword evidence="9" id="KW-0694">RNA-binding</keyword>
<dbReference type="InterPro" id="IPR044742">
    <property type="entry name" value="DEAD/DEAH_RhlB"/>
</dbReference>
<keyword evidence="6" id="KW-0378">Hydrolase</keyword>
<evidence type="ECO:0000256" key="8">
    <source>
        <dbReference type="ARBA" id="ARBA00022840"/>
    </source>
</evidence>
<sequence length="213" mass="23096">MAAISLASLPPDLVLYNSAISAPVSLSYLFTVLICCVRCNFPMPGKTIAFGVPALMHVRKKLSEKGAKKGLPRCLMLAPTRELAQQIADVLTEAGAPCGINSVCLYGGTSKGPQISSLKSGVEIVIGTPGRMKDLIEMGVCRLNEVSFVVLDEADRMLDMGFEPEVRAILSQTSSVRQMVMFSATWPFAVHQLAQEFMDPNPIKVMFLCFHLS</sequence>
<evidence type="ECO:0000313" key="14">
    <source>
        <dbReference type="EnsemblPlants" id="AET5Gv20318700.6"/>
    </source>
</evidence>
<dbReference type="PROSITE" id="PS51192">
    <property type="entry name" value="HELICASE_ATP_BIND_1"/>
    <property type="match status" value="1"/>
</dbReference>
<keyword evidence="15" id="KW-1185">Reference proteome</keyword>
<evidence type="ECO:0000256" key="9">
    <source>
        <dbReference type="ARBA" id="ARBA00022884"/>
    </source>
</evidence>
<evidence type="ECO:0000256" key="12">
    <source>
        <dbReference type="SAM" id="Phobius"/>
    </source>
</evidence>
<keyword evidence="7" id="KW-0347">Helicase</keyword>
<dbReference type="InterPro" id="IPR014001">
    <property type="entry name" value="Helicase_ATP-bd"/>
</dbReference>
<evidence type="ECO:0000313" key="15">
    <source>
        <dbReference type="Proteomes" id="UP000015105"/>
    </source>
</evidence>
<dbReference type="SUPFAM" id="SSF52540">
    <property type="entry name" value="P-loop containing nucleoside triphosphate hydrolases"/>
    <property type="match status" value="1"/>
</dbReference>
<dbReference type="Proteomes" id="UP000015105">
    <property type="component" value="Chromosome 5D"/>
</dbReference>
<reference evidence="14" key="5">
    <citation type="journal article" date="2021" name="G3 (Bethesda)">
        <title>Aegilops tauschii genome assembly Aet v5.0 features greater sequence contiguity and improved annotation.</title>
        <authorList>
            <person name="Wang L."/>
            <person name="Zhu T."/>
            <person name="Rodriguez J.C."/>
            <person name="Deal K.R."/>
            <person name="Dubcovsky J."/>
            <person name="McGuire P.E."/>
            <person name="Lux T."/>
            <person name="Spannagl M."/>
            <person name="Mayer K.F.X."/>
            <person name="Baldrich P."/>
            <person name="Meyers B.C."/>
            <person name="Huo N."/>
            <person name="Gu Y.Q."/>
            <person name="Zhou H."/>
            <person name="Devos K.M."/>
            <person name="Bennetzen J.L."/>
            <person name="Unver T."/>
            <person name="Budak H."/>
            <person name="Gulick P.J."/>
            <person name="Galiba G."/>
            <person name="Kalapos B."/>
            <person name="Nelson D.R."/>
            <person name="Li P."/>
            <person name="You F.M."/>
            <person name="Luo M.C."/>
            <person name="Dvorak J."/>
        </authorList>
    </citation>
    <scope>NUCLEOTIDE SEQUENCE [LARGE SCALE GENOMIC DNA]</scope>
    <source>
        <strain evidence="14">cv. AL8/78</strain>
    </source>
</reference>
<reference evidence="15" key="2">
    <citation type="journal article" date="2017" name="Nat. Plants">
        <title>The Aegilops tauschii genome reveals multiple impacts of transposons.</title>
        <authorList>
            <person name="Zhao G."/>
            <person name="Zou C."/>
            <person name="Li K."/>
            <person name="Wang K."/>
            <person name="Li T."/>
            <person name="Gao L."/>
            <person name="Zhang X."/>
            <person name="Wang H."/>
            <person name="Yang Z."/>
            <person name="Liu X."/>
            <person name="Jiang W."/>
            <person name="Mao L."/>
            <person name="Kong X."/>
            <person name="Jiao Y."/>
            <person name="Jia J."/>
        </authorList>
    </citation>
    <scope>NUCLEOTIDE SEQUENCE [LARGE SCALE GENOMIC DNA]</scope>
    <source>
        <strain evidence="15">cv. AL8/78</strain>
    </source>
</reference>
<dbReference type="AlphaFoldDB" id="A0A453K6M9"/>
<keyword evidence="12" id="KW-0812">Transmembrane</keyword>
<evidence type="ECO:0000256" key="3">
    <source>
        <dbReference type="ARBA" id="ARBA00022517"/>
    </source>
</evidence>
<comment type="subcellular location">
    <subcellularLocation>
        <location evidence="1">Nucleus</location>
        <location evidence="1">Nucleolus</location>
    </subcellularLocation>
</comment>
<evidence type="ECO:0000256" key="7">
    <source>
        <dbReference type="ARBA" id="ARBA00022806"/>
    </source>
</evidence>
<dbReference type="Pfam" id="PF00270">
    <property type="entry name" value="DEAD"/>
    <property type="match status" value="1"/>
</dbReference>
<dbReference type="InterPro" id="IPR027417">
    <property type="entry name" value="P-loop_NTPase"/>
</dbReference>
<keyword evidence="5" id="KW-0547">Nucleotide-binding</keyword>
<evidence type="ECO:0000259" key="13">
    <source>
        <dbReference type="PROSITE" id="PS51192"/>
    </source>
</evidence>
<feature type="domain" description="Helicase ATP-binding" evidence="13">
    <location>
        <begin position="45"/>
        <end position="204"/>
    </location>
</feature>
<protein>
    <recommendedName>
        <fullName evidence="13">Helicase ATP-binding domain-containing protein</fullName>
    </recommendedName>
</protein>